<dbReference type="PANTHER" id="PTHR33227:SF48">
    <property type="entry name" value="STIGMA-SPECIFIC STIG1-LIKE PROTEIN 4"/>
    <property type="match status" value="1"/>
</dbReference>
<dbReference type="InParanoid" id="A0A3Q7FRG0"/>
<dbReference type="PANTHER" id="PTHR33227">
    <property type="entry name" value="STIGMA-SPECIFIC STIG1-LIKE PROTEIN 3"/>
    <property type="match status" value="1"/>
</dbReference>
<evidence type="ECO:0000313" key="5">
    <source>
        <dbReference type="EnsemblPlants" id="Solyc03g116450.1.1.1"/>
    </source>
</evidence>
<evidence type="ECO:0000256" key="1">
    <source>
        <dbReference type="ARBA" id="ARBA00006010"/>
    </source>
</evidence>
<dbReference type="Gramene" id="Solyc03g116450.1.1">
    <property type="protein sequence ID" value="Solyc03g116450.1.1.1"/>
    <property type="gene ID" value="Solyc03g116450.1"/>
</dbReference>
<evidence type="ECO:0000313" key="6">
    <source>
        <dbReference type="Proteomes" id="UP000004994"/>
    </source>
</evidence>
<reference evidence="5" key="2">
    <citation type="submission" date="2019-01" db="UniProtKB">
        <authorList>
            <consortium name="EnsemblPlants"/>
        </authorList>
    </citation>
    <scope>IDENTIFICATION</scope>
    <source>
        <strain evidence="5">cv. Heinz 1706</strain>
    </source>
</reference>
<name>A0A3Q7FRG0_SOLLC</name>
<comment type="similarity">
    <text evidence="1">Belongs to the STIG1 family.</text>
</comment>
<dbReference type="AlphaFoldDB" id="A0A3Q7FRG0"/>
<keyword evidence="6" id="KW-1185">Reference proteome</keyword>
<feature type="region of interest" description="Disordered" evidence="3">
    <location>
        <begin position="152"/>
        <end position="200"/>
    </location>
</feature>
<evidence type="ECO:0008006" key="7">
    <source>
        <dbReference type="Google" id="ProtNLM"/>
    </source>
</evidence>
<dbReference type="Pfam" id="PF04885">
    <property type="entry name" value="Stig1"/>
    <property type="match status" value="1"/>
</dbReference>
<keyword evidence="2 4" id="KW-0732">Signal</keyword>
<accession>A0A3Q7FRG0</accession>
<proteinExistence type="inferred from homology"/>
<dbReference type="STRING" id="4081.A0A3Q7FRG0"/>
<organism evidence="5">
    <name type="scientific">Solanum lycopersicum</name>
    <name type="common">Tomato</name>
    <name type="synonym">Lycopersicon esculentum</name>
    <dbReference type="NCBI Taxonomy" id="4081"/>
    <lineage>
        <taxon>Eukaryota</taxon>
        <taxon>Viridiplantae</taxon>
        <taxon>Streptophyta</taxon>
        <taxon>Embryophyta</taxon>
        <taxon>Tracheophyta</taxon>
        <taxon>Spermatophyta</taxon>
        <taxon>Magnoliopsida</taxon>
        <taxon>eudicotyledons</taxon>
        <taxon>Gunneridae</taxon>
        <taxon>Pentapetalae</taxon>
        <taxon>asterids</taxon>
        <taxon>lamiids</taxon>
        <taxon>Solanales</taxon>
        <taxon>Solanaceae</taxon>
        <taxon>Solanoideae</taxon>
        <taxon>Solaneae</taxon>
        <taxon>Solanum</taxon>
        <taxon>Solanum subgen. Lycopersicon</taxon>
    </lineage>
</organism>
<dbReference type="Proteomes" id="UP000004994">
    <property type="component" value="Chromosome 3"/>
</dbReference>
<feature type="signal peptide" evidence="4">
    <location>
        <begin position="1"/>
        <end position="31"/>
    </location>
</feature>
<sequence>MHFKGTRFYIMQLIVSLISFLLYLQVEIVGGFQENVTYSSFNSSSSWLKRVVKNPRAIGCGNRPWICNEGDFPPRIKKRCCRNRCIDVTSDVNNCGFCRIKCPFTWQCCQGICIDTNMSPFHCGSCVRRCQPPSLCFNGMCGYAQPMPPWPFPPRPPKPPRPPYPFPPTPPRPQYPPFPRPPYQYPPRTPQPPCSPPPLL</sequence>
<protein>
    <recommendedName>
        <fullName evidence="7">Stigma-specific protein Stig1</fullName>
    </recommendedName>
</protein>
<feature type="chain" id="PRO_5018642680" description="Stigma-specific protein Stig1" evidence="4">
    <location>
        <begin position="32"/>
        <end position="200"/>
    </location>
</feature>
<reference evidence="5" key="1">
    <citation type="journal article" date="2012" name="Nature">
        <title>The tomato genome sequence provides insights into fleshy fruit evolution.</title>
        <authorList>
            <consortium name="Tomato Genome Consortium"/>
        </authorList>
    </citation>
    <scope>NUCLEOTIDE SEQUENCE [LARGE SCALE GENOMIC DNA]</scope>
    <source>
        <strain evidence="5">cv. Heinz 1706</strain>
    </source>
</reference>
<dbReference type="PaxDb" id="4081-Solyc03g116450.1.1"/>
<evidence type="ECO:0000256" key="4">
    <source>
        <dbReference type="SAM" id="SignalP"/>
    </source>
</evidence>
<evidence type="ECO:0000256" key="2">
    <source>
        <dbReference type="ARBA" id="ARBA00022729"/>
    </source>
</evidence>
<evidence type="ECO:0000256" key="3">
    <source>
        <dbReference type="SAM" id="MobiDB-lite"/>
    </source>
</evidence>
<dbReference type="InterPro" id="IPR006969">
    <property type="entry name" value="Stig-like"/>
</dbReference>
<dbReference type="EnsemblPlants" id="Solyc03g116450.1.1">
    <property type="protein sequence ID" value="Solyc03g116450.1.1.1"/>
    <property type="gene ID" value="Solyc03g116450.1"/>
</dbReference>
<dbReference type="OMA" id="RPWICNE"/>